<organism evidence="1 2">
    <name type="scientific">Blastochloris tepida</name>
    <dbReference type="NCBI Taxonomy" id="2233851"/>
    <lineage>
        <taxon>Bacteria</taxon>
        <taxon>Pseudomonadati</taxon>
        <taxon>Pseudomonadota</taxon>
        <taxon>Alphaproteobacteria</taxon>
        <taxon>Hyphomicrobiales</taxon>
        <taxon>Blastochloridaceae</taxon>
        <taxon>Blastochloris</taxon>
    </lineage>
</organism>
<keyword evidence="2" id="KW-1185">Reference proteome</keyword>
<name>A0A348G0Z4_9HYPH</name>
<reference evidence="1 2" key="1">
    <citation type="submission" date="2018-08" db="EMBL/GenBank/DDBJ databases">
        <title>Complete genome sequencing of Blastochloris tepida GI.</title>
        <authorList>
            <person name="Tsukatani Y."/>
            <person name="Mori H."/>
        </authorList>
    </citation>
    <scope>NUCLEOTIDE SEQUENCE [LARGE SCALE GENOMIC DNA]</scope>
    <source>
        <strain evidence="1 2">GI</strain>
    </source>
</reference>
<sequence length="45" mass="4608">MRLVTIRGVNEALKAAPSGRAAYGDPALPLAPGMVEAIAGFLRGE</sequence>
<dbReference type="AlphaFoldDB" id="A0A348G0Z4"/>
<dbReference type="Proteomes" id="UP000266934">
    <property type="component" value="Chromosome"/>
</dbReference>
<dbReference type="EMBL" id="AP018907">
    <property type="protein sequence ID" value="BBF93227.1"/>
    <property type="molecule type" value="Genomic_DNA"/>
</dbReference>
<evidence type="ECO:0000313" key="2">
    <source>
        <dbReference type="Proteomes" id="UP000266934"/>
    </source>
</evidence>
<evidence type="ECO:0000313" key="1">
    <source>
        <dbReference type="EMBL" id="BBF93227.1"/>
    </source>
</evidence>
<proteinExistence type="predicted"/>
<gene>
    <name evidence="1" type="ORF">BLTE_19120</name>
</gene>
<dbReference type="KEGG" id="blag:BLTE_19120"/>
<protein>
    <submittedName>
        <fullName evidence="1">Uncharacterized protein</fullName>
    </submittedName>
</protein>
<accession>A0A348G0Z4</accession>